<name>A0AB39BLV4_9MICO</name>
<dbReference type="RefSeq" id="WP_368499771.1">
    <property type="nucleotide sequence ID" value="NZ_CP162511.1"/>
</dbReference>
<dbReference type="InterPro" id="IPR050109">
    <property type="entry name" value="HTH-type_TetR-like_transc_reg"/>
</dbReference>
<evidence type="ECO:0000259" key="5">
    <source>
        <dbReference type="PROSITE" id="PS50977"/>
    </source>
</evidence>
<keyword evidence="1" id="KW-0805">Transcription regulation</keyword>
<feature type="domain" description="HTH tetR-type" evidence="5">
    <location>
        <begin position="9"/>
        <end position="69"/>
    </location>
</feature>
<protein>
    <submittedName>
        <fullName evidence="6">TetR/AcrR family transcriptional regulator</fullName>
    </submittedName>
</protein>
<accession>A0AB39BLV4</accession>
<dbReference type="AlphaFoldDB" id="A0AB39BLV4"/>
<dbReference type="EMBL" id="CP162511">
    <property type="protein sequence ID" value="XDI07403.1"/>
    <property type="molecule type" value="Genomic_DNA"/>
</dbReference>
<dbReference type="Pfam" id="PF00440">
    <property type="entry name" value="TetR_N"/>
    <property type="match status" value="1"/>
</dbReference>
<evidence type="ECO:0000256" key="4">
    <source>
        <dbReference type="PROSITE-ProRule" id="PRU00335"/>
    </source>
</evidence>
<sequence>MPPAGRPRASSKAMLEEAASELFLEQGYANTTIEQITRRAGVSRNTFFNYFGSKSDLLWIELDESLASLAGSLADAPADVGPLSALELALARTAAGVTATRAPLVLTQGQTMGVDDELRAAGLARALAHADAVELFLIGRGLDALTARAAALAVVGASAAAVGRWAADGPDRRPLEWYLDRAVHPVLEGFRIG</sequence>
<dbReference type="GO" id="GO:0003700">
    <property type="term" value="F:DNA-binding transcription factor activity"/>
    <property type="evidence" value="ECO:0007669"/>
    <property type="project" value="TreeGrafter"/>
</dbReference>
<feature type="DNA-binding region" description="H-T-H motif" evidence="4">
    <location>
        <begin position="32"/>
        <end position="51"/>
    </location>
</feature>
<dbReference type="Gene3D" id="1.10.357.10">
    <property type="entry name" value="Tetracycline Repressor, domain 2"/>
    <property type="match status" value="1"/>
</dbReference>
<dbReference type="GO" id="GO:0000976">
    <property type="term" value="F:transcription cis-regulatory region binding"/>
    <property type="evidence" value="ECO:0007669"/>
    <property type="project" value="TreeGrafter"/>
</dbReference>
<gene>
    <name evidence="6" type="ORF">ABFY20_11490</name>
</gene>
<dbReference type="InterPro" id="IPR001647">
    <property type="entry name" value="HTH_TetR"/>
</dbReference>
<keyword evidence="2 4" id="KW-0238">DNA-binding</keyword>
<organism evidence="6">
    <name type="scientific">Herbiconiux sp. A18JL235</name>
    <dbReference type="NCBI Taxonomy" id="3152363"/>
    <lineage>
        <taxon>Bacteria</taxon>
        <taxon>Bacillati</taxon>
        <taxon>Actinomycetota</taxon>
        <taxon>Actinomycetes</taxon>
        <taxon>Micrococcales</taxon>
        <taxon>Microbacteriaceae</taxon>
        <taxon>Herbiconiux</taxon>
    </lineage>
</organism>
<dbReference type="InterPro" id="IPR009057">
    <property type="entry name" value="Homeodomain-like_sf"/>
</dbReference>
<dbReference type="PANTHER" id="PTHR30055:SF234">
    <property type="entry name" value="HTH-TYPE TRANSCRIPTIONAL REGULATOR BETI"/>
    <property type="match status" value="1"/>
</dbReference>
<dbReference type="SUPFAM" id="SSF46689">
    <property type="entry name" value="Homeodomain-like"/>
    <property type="match status" value="1"/>
</dbReference>
<dbReference type="PRINTS" id="PR00455">
    <property type="entry name" value="HTHTETR"/>
</dbReference>
<dbReference type="PANTHER" id="PTHR30055">
    <property type="entry name" value="HTH-TYPE TRANSCRIPTIONAL REGULATOR RUTR"/>
    <property type="match status" value="1"/>
</dbReference>
<evidence type="ECO:0000313" key="6">
    <source>
        <dbReference type="EMBL" id="XDI07403.1"/>
    </source>
</evidence>
<evidence type="ECO:0000256" key="1">
    <source>
        <dbReference type="ARBA" id="ARBA00023015"/>
    </source>
</evidence>
<dbReference type="PROSITE" id="PS50977">
    <property type="entry name" value="HTH_TETR_2"/>
    <property type="match status" value="1"/>
</dbReference>
<keyword evidence="3" id="KW-0804">Transcription</keyword>
<evidence type="ECO:0000256" key="2">
    <source>
        <dbReference type="ARBA" id="ARBA00023125"/>
    </source>
</evidence>
<evidence type="ECO:0000256" key="3">
    <source>
        <dbReference type="ARBA" id="ARBA00023163"/>
    </source>
</evidence>
<proteinExistence type="predicted"/>
<reference evidence="6" key="1">
    <citation type="submission" date="2024-05" db="EMBL/GenBank/DDBJ databases">
        <title>Herbiconiux sp. A18JL235.</title>
        <authorList>
            <person name="Zhang G."/>
        </authorList>
    </citation>
    <scope>NUCLEOTIDE SEQUENCE</scope>
    <source>
        <strain evidence="6">A18JL235</strain>
    </source>
</reference>